<dbReference type="AlphaFoldDB" id="F0SRR3"/>
<dbReference type="KEGG" id="pbs:Plabr_1575"/>
<dbReference type="OrthoDB" id="239224at2"/>
<dbReference type="EMBL" id="CP002546">
    <property type="protein sequence ID" value="ADY59186.1"/>
    <property type="molecule type" value="Genomic_DNA"/>
</dbReference>
<evidence type="ECO:0000313" key="2">
    <source>
        <dbReference type="Proteomes" id="UP000006860"/>
    </source>
</evidence>
<organism evidence="1 2">
    <name type="scientific">Rubinisphaera brasiliensis (strain ATCC 49424 / DSM 5305 / JCM 21570 / IAM 15109 / NBRC 103401 / IFAM 1448)</name>
    <name type="common">Planctomyces brasiliensis</name>
    <dbReference type="NCBI Taxonomy" id="756272"/>
    <lineage>
        <taxon>Bacteria</taxon>
        <taxon>Pseudomonadati</taxon>
        <taxon>Planctomycetota</taxon>
        <taxon>Planctomycetia</taxon>
        <taxon>Planctomycetales</taxon>
        <taxon>Planctomycetaceae</taxon>
        <taxon>Rubinisphaera</taxon>
    </lineage>
</organism>
<protein>
    <recommendedName>
        <fullName evidence="3">IRE (Iron responsive element)-like protein</fullName>
    </recommendedName>
</protein>
<keyword evidence="2" id="KW-1185">Reference proteome</keyword>
<proteinExistence type="predicted"/>
<reference evidence="2" key="1">
    <citation type="submission" date="2011-02" db="EMBL/GenBank/DDBJ databases">
        <title>The complete genome of Planctomyces brasiliensis DSM 5305.</title>
        <authorList>
            <person name="Lucas S."/>
            <person name="Copeland A."/>
            <person name="Lapidus A."/>
            <person name="Bruce D."/>
            <person name="Goodwin L."/>
            <person name="Pitluck S."/>
            <person name="Kyrpides N."/>
            <person name="Mavromatis K."/>
            <person name="Pagani I."/>
            <person name="Ivanova N."/>
            <person name="Ovchinnikova G."/>
            <person name="Lu M."/>
            <person name="Detter J.C."/>
            <person name="Han C."/>
            <person name="Land M."/>
            <person name="Hauser L."/>
            <person name="Markowitz V."/>
            <person name="Cheng J.-F."/>
            <person name="Hugenholtz P."/>
            <person name="Woyke T."/>
            <person name="Wu D."/>
            <person name="Tindall B."/>
            <person name="Pomrenke H.G."/>
            <person name="Brambilla E."/>
            <person name="Klenk H.-P."/>
            <person name="Eisen J.A."/>
        </authorList>
    </citation>
    <scope>NUCLEOTIDE SEQUENCE [LARGE SCALE GENOMIC DNA]</scope>
    <source>
        <strain evidence="2">ATCC 49424 / DSM 5305 / JCM 21570 / NBRC 103401 / IFAM 1448</strain>
    </source>
</reference>
<evidence type="ECO:0000313" key="1">
    <source>
        <dbReference type="EMBL" id="ADY59186.1"/>
    </source>
</evidence>
<accession>F0SRR3</accession>
<gene>
    <name evidence="1" type="ordered locus">Plabr_1575</name>
</gene>
<name>F0SRR3_RUBBR</name>
<dbReference type="Proteomes" id="UP000006860">
    <property type="component" value="Chromosome"/>
</dbReference>
<dbReference type="eggNOG" id="COG3147">
    <property type="taxonomic scope" value="Bacteria"/>
</dbReference>
<dbReference type="HOGENOM" id="CLU_030177_0_0_0"/>
<sequence length="447" mass="51578">MTRISSQHRKLVYLVAIILLLAPIVILGAPGDGTERSGGQLSRMRDKYDLGETSLGNVDPASATMNLVLLGLRGIASNMLWQQAVVQKDQKDWAGLKATVDSIVLLQPHFRQVWEFQGWNLAYNVSAEWDGVEDRYQWVKEGAKFMMEGADRNHKYPELYWESGRILGQKIGRADERKYFREFFLDDPFQEGGGPDPELNKDGKDNYLVAKDWFLAANEVEAQPGISQSRLAPVLFRSYPVRSQIDYADTFQQEGKFDEIGRIQEAWEVAFDELRNDWGSERFMTPKGWIVMEVDQDQDVLKAIIAEEDGQFSLSEKEEWVDRRQKMANYRYWRTRCLVESRPETIQAHKDLWEGKRAFIDRGDIETAETKIFSGLQGMEKVLAEFPELEQEGSFREECLKGIVLWRGAKQAKGEEPPEDFPLKYLWNRYSAEASEYTMLFRSLYGG</sequence>
<evidence type="ECO:0008006" key="3">
    <source>
        <dbReference type="Google" id="ProtNLM"/>
    </source>
</evidence>
<dbReference type="STRING" id="756272.Plabr_1575"/>
<dbReference type="RefSeq" id="WP_013627914.1">
    <property type="nucleotide sequence ID" value="NC_015174.1"/>
</dbReference>